<protein>
    <submittedName>
        <fullName evidence="1">Uncharacterized protein</fullName>
    </submittedName>
</protein>
<sequence>GTKWLTHHFDNKFNPWSSGLKDRPLVVMPSITAPPSVSPMPGIIGSLLGSAGSEYLNKETSEVLKKITIENENESN</sequence>
<comment type="caution">
    <text evidence="1">The sequence shown here is derived from an EMBL/GenBank/DDBJ whole genome shotgun (WGS) entry which is preliminary data.</text>
</comment>
<evidence type="ECO:0000313" key="2">
    <source>
        <dbReference type="Proteomes" id="UP000612266"/>
    </source>
</evidence>
<dbReference type="Proteomes" id="UP000612266">
    <property type="component" value="Unassembled WGS sequence"/>
</dbReference>
<dbReference type="EMBL" id="JADSJR010000044">
    <property type="protein sequence ID" value="MBG2916311.1"/>
    <property type="molecule type" value="Genomic_DNA"/>
</dbReference>
<evidence type="ECO:0000313" key="1">
    <source>
        <dbReference type="EMBL" id="MBG2916311.1"/>
    </source>
</evidence>
<dbReference type="RefSeq" id="WP_196564041.1">
    <property type="nucleotide sequence ID" value="NZ_JADSJR010000044.1"/>
</dbReference>
<gene>
    <name evidence="1" type="ORF">I4901_18300</name>
</gene>
<accession>A0A8I0WW99</accession>
<organism evidence="1 2">
    <name type="scientific">Proteus terrae subsp. cibarius</name>
    <dbReference type="NCBI Taxonomy" id="626774"/>
    <lineage>
        <taxon>Bacteria</taxon>
        <taxon>Pseudomonadati</taxon>
        <taxon>Pseudomonadota</taxon>
        <taxon>Gammaproteobacteria</taxon>
        <taxon>Enterobacterales</taxon>
        <taxon>Morganellaceae</taxon>
        <taxon>Proteus</taxon>
    </lineage>
</organism>
<reference evidence="1" key="1">
    <citation type="submission" date="2020-11" db="EMBL/GenBank/DDBJ databases">
        <title>Enhanced detection system for hospital associated transmission using whole genome sequencing surveillance.</title>
        <authorList>
            <person name="Harrison L.H."/>
            <person name="Van Tyne D."/>
            <person name="Marsh J.W."/>
            <person name="Griffith M.P."/>
            <person name="Snyder D.J."/>
            <person name="Cooper V.S."/>
            <person name="Mustapha M."/>
        </authorList>
    </citation>
    <scope>NUCLEOTIDE SEQUENCE</scope>
    <source>
        <strain evidence="1">PR00070</strain>
    </source>
</reference>
<proteinExistence type="predicted"/>
<dbReference type="AlphaFoldDB" id="A0A8I0WW99"/>
<feature type="non-terminal residue" evidence="1">
    <location>
        <position position="1"/>
    </location>
</feature>
<name>A0A8I0WW99_9GAMM</name>